<feature type="compositionally biased region" description="Gly residues" evidence="3">
    <location>
        <begin position="494"/>
        <end position="503"/>
    </location>
</feature>
<dbReference type="EMBL" id="JACAZH010000002">
    <property type="protein sequence ID" value="KAF7375354.1"/>
    <property type="molecule type" value="Genomic_DNA"/>
</dbReference>
<feature type="region of interest" description="Disordered" evidence="3">
    <location>
        <begin position="475"/>
        <end position="503"/>
    </location>
</feature>
<evidence type="ECO:0000256" key="2">
    <source>
        <dbReference type="ARBA" id="ARBA00022679"/>
    </source>
</evidence>
<organism evidence="5 6">
    <name type="scientific">Mycena sanguinolenta</name>
    <dbReference type="NCBI Taxonomy" id="230812"/>
    <lineage>
        <taxon>Eukaryota</taxon>
        <taxon>Fungi</taxon>
        <taxon>Dikarya</taxon>
        <taxon>Basidiomycota</taxon>
        <taxon>Agaricomycotina</taxon>
        <taxon>Agaricomycetes</taxon>
        <taxon>Agaricomycetidae</taxon>
        <taxon>Agaricales</taxon>
        <taxon>Marasmiineae</taxon>
        <taxon>Mycenaceae</taxon>
        <taxon>Mycena</taxon>
    </lineage>
</organism>
<evidence type="ECO:0000313" key="5">
    <source>
        <dbReference type="EMBL" id="KAF7375354.1"/>
    </source>
</evidence>
<dbReference type="InterPro" id="IPR006598">
    <property type="entry name" value="CAP10"/>
</dbReference>
<reference evidence="5" key="1">
    <citation type="submission" date="2020-05" db="EMBL/GenBank/DDBJ databases">
        <title>Mycena genomes resolve the evolution of fungal bioluminescence.</title>
        <authorList>
            <person name="Tsai I.J."/>
        </authorList>
    </citation>
    <scope>NUCLEOTIDE SEQUENCE</scope>
    <source>
        <strain evidence="5">160909Yilan</strain>
    </source>
</reference>
<protein>
    <submittedName>
        <fullName evidence="5">CAP10 domain-containing protein</fullName>
    </submittedName>
</protein>
<keyword evidence="2" id="KW-0808">Transferase</keyword>
<evidence type="ECO:0000256" key="1">
    <source>
        <dbReference type="ARBA" id="ARBA00010118"/>
    </source>
</evidence>
<evidence type="ECO:0000256" key="3">
    <source>
        <dbReference type="SAM" id="MobiDB-lite"/>
    </source>
</evidence>
<dbReference type="GO" id="GO:0016740">
    <property type="term" value="F:transferase activity"/>
    <property type="evidence" value="ECO:0007669"/>
    <property type="project" value="UniProtKB-KW"/>
</dbReference>
<dbReference type="SMART" id="SM00672">
    <property type="entry name" value="CAP10"/>
    <property type="match status" value="1"/>
</dbReference>
<dbReference type="PANTHER" id="PTHR12203">
    <property type="entry name" value="KDEL LYS-ASP-GLU-LEU CONTAINING - RELATED"/>
    <property type="match status" value="1"/>
</dbReference>
<name>A0A8H7DH99_9AGAR</name>
<gene>
    <name evidence="5" type="ORF">MSAN_00422700</name>
</gene>
<dbReference type="Pfam" id="PF05686">
    <property type="entry name" value="Glyco_transf_90"/>
    <property type="match status" value="1"/>
</dbReference>
<dbReference type="InterPro" id="IPR051091">
    <property type="entry name" value="O-Glucosyltr/Glycosyltrsf_90"/>
</dbReference>
<dbReference type="Proteomes" id="UP000623467">
    <property type="component" value="Unassembled WGS sequence"/>
</dbReference>
<feature type="domain" description="Glycosyl transferase CAP10" evidence="4">
    <location>
        <begin position="157"/>
        <end position="476"/>
    </location>
</feature>
<feature type="region of interest" description="Disordered" evidence="3">
    <location>
        <begin position="70"/>
        <end position="119"/>
    </location>
</feature>
<accession>A0A8H7DH99</accession>
<comment type="caution">
    <text evidence="5">The sequence shown here is derived from an EMBL/GenBank/DDBJ whole genome shotgun (WGS) entry which is preliminary data.</text>
</comment>
<dbReference type="PANTHER" id="PTHR12203:SF35">
    <property type="entry name" value="PROTEIN O-GLUCOSYLTRANSFERASE 1"/>
    <property type="match status" value="1"/>
</dbReference>
<feature type="compositionally biased region" description="Basic and acidic residues" evidence="3">
    <location>
        <begin position="90"/>
        <end position="111"/>
    </location>
</feature>
<comment type="similarity">
    <text evidence="1">Belongs to the glycosyltransferase 90 family.</text>
</comment>
<evidence type="ECO:0000259" key="4">
    <source>
        <dbReference type="SMART" id="SM00672"/>
    </source>
</evidence>
<dbReference type="AlphaFoldDB" id="A0A8H7DH99"/>
<dbReference type="OrthoDB" id="202415at2759"/>
<keyword evidence="6" id="KW-1185">Reference proteome</keyword>
<proteinExistence type="inferred from homology"/>
<evidence type="ECO:0000313" key="6">
    <source>
        <dbReference type="Proteomes" id="UP000623467"/>
    </source>
</evidence>
<sequence>MRLSLFMRVYHQLHDFIINYTTRHAATSLLDPTSDWAGAASARPPPPHVGSTRSVHDRLAEAWRAGVMRMSGSAGGDSRGWWGKRRRTKAKENESDKGNEKGRKQEVRAEAEALPGTGTGPEFAFVPAVGVAEVDFARGRRGSMSRASSSPTGASSMFWCRSSPCAPGALETSGCQAIIFSKKGAKLLWGHEAIHLRLGPDQPRAARGGPDGSAVLVPWEEKRDVVWWPGASTGGGSSPPGFGRGCQRHRFLRMSSVGLVPGTAADAQRTTVVTFAVPPQQPEVVSQGRAQGACFPFLPLRPRTDVANFSLLPRALHLRPAALCPHIYPFPLRQHLGLHLAAGLFEPGFIYINKLNAEVMDTAFVKAVVPIGSEHRFGDSTELGVAWGYKYLLDLDGMGYSGRFMAFLASDSVPVKATVYDEFFSGWIEPWVHYIPLSATYSEIYNIVAHFSGPPPAAMCAAGLAPPPSTAKGAFRGSTYRAPGPVDDTPEGETGMGMGADGA</sequence>